<dbReference type="STRING" id="398578.Daci_1060"/>
<dbReference type="Proteomes" id="UP000000784">
    <property type="component" value="Chromosome"/>
</dbReference>
<organism evidence="4 5">
    <name type="scientific">Delftia acidovorans (strain DSM 14801 / SPH-1)</name>
    <dbReference type="NCBI Taxonomy" id="398578"/>
    <lineage>
        <taxon>Bacteria</taxon>
        <taxon>Pseudomonadati</taxon>
        <taxon>Pseudomonadota</taxon>
        <taxon>Betaproteobacteria</taxon>
        <taxon>Burkholderiales</taxon>
        <taxon>Comamonadaceae</taxon>
        <taxon>Delftia</taxon>
    </lineage>
</organism>
<keyword evidence="5" id="KW-1185">Reference proteome</keyword>
<keyword evidence="3" id="KW-0067">ATP-binding</keyword>
<evidence type="ECO:0000256" key="2">
    <source>
        <dbReference type="ARBA" id="ARBA00022741"/>
    </source>
</evidence>
<dbReference type="GO" id="GO:0005524">
    <property type="term" value="F:ATP binding"/>
    <property type="evidence" value="ECO:0007669"/>
    <property type="project" value="UniProtKB-KW"/>
</dbReference>
<dbReference type="KEGG" id="dac:Daci_1060"/>
<sequence>MPTPVGVFVAAAAFLEGRRGAALLAMTTASTPATLGIDFGTSNSAMAWRAPGQTARLLPLEGDACGMPTALFFHTDEHSTHFGRDAMAQYLDGEPGRLMRSLKSLLGSALLQEKTAVHDQFVSYQDIIGLFLRRVADRARASLDGRLPERVVLGRPVHFVDDHPERDRQAQQALADAARAAGLGEVDFQMEPIAAALDYEQRLTQESVVLVVDIGGGTSDFTVVRLGPEQAGRSDRRDDILATSGVHIGGTDFDHRLNLAQLMPLLGYRHIGPSGREVPSRVFFDLSTWHLIQWLYSPKALAEARNLRTDYSDQRLHKRLMEVLELREGHRLAAVVEQAKIEASTRHAEAAIELGWLESGLSAAISPEVLHEQLQGPLQQVVACAQDCLRLAGVAPQALDAIYLTGGSSALRTLRDALREAFPGVPQVEGDLFGGVATGLAYA</sequence>
<dbReference type="InterPro" id="IPR042054">
    <property type="entry name" value="YegD-like"/>
</dbReference>
<dbReference type="CDD" id="cd10231">
    <property type="entry name" value="ASKHA_NBD_HSP70_YegD-like"/>
    <property type="match status" value="1"/>
</dbReference>
<dbReference type="eggNOG" id="COG0443">
    <property type="taxonomic scope" value="Bacteria"/>
</dbReference>
<dbReference type="Gene3D" id="3.90.640.10">
    <property type="entry name" value="Actin, Chain A, domain 4"/>
    <property type="match status" value="1"/>
</dbReference>
<dbReference type="HOGENOM" id="CLU_033976_2_0_4"/>
<dbReference type="PANTHER" id="PTHR19375">
    <property type="entry name" value="HEAT SHOCK PROTEIN 70KDA"/>
    <property type="match status" value="1"/>
</dbReference>
<reference evidence="5" key="2">
    <citation type="submission" date="2007-11" db="EMBL/GenBank/DDBJ databases">
        <title>Complete sequence of Delftia acidovorans DSM 14801 / SPH-1.</title>
        <authorList>
            <person name="Copeland A."/>
            <person name="Lucas S."/>
            <person name="Lapidus A."/>
            <person name="Barry K."/>
            <person name="Glavina del Rio T."/>
            <person name="Dalin E."/>
            <person name="Tice H."/>
            <person name="Pitluck S."/>
            <person name="Lowry S."/>
            <person name="Clum A."/>
            <person name="Schmutz J."/>
            <person name="Larimer F."/>
            <person name="Land M."/>
            <person name="Hauser L."/>
            <person name="Kyrpides N."/>
            <person name="Kim E."/>
            <person name="Schleheck D."/>
            <person name="Richardson P."/>
        </authorList>
    </citation>
    <scope>NUCLEOTIDE SEQUENCE [LARGE SCALE GENOMIC DNA]</scope>
    <source>
        <strain evidence="5">DSM 14801 / SPH-1</strain>
    </source>
</reference>
<dbReference type="InterPro" id="IPR013126">
    <property type="entry name" value="Hsp_70_fam"/>
</dbReference>
<evidence type="ECO:0000256" key="3">
    <source>
        <dbReference type="ARBA" id="ARBA00022840"/>
    </source>
</evidence>
<dbReference type="InterPro" id="IPR018181">
    <property type="entry name" value="Heat_shock_70_CS"/>
</dbReference>
<protein>
    <submittedName>
        <fullName evidence="4">Molecular chaperone, HSP70 class</fullName>
    </submittedName>
</protein>
<dbReference type="PROSITE" id="PS00329">
    <property type="entry name" value="HSP70_2"/>
    <property type="match status" value="1"/>
</dbReference>
<evidence type="ECO:0000313" key="4">
    <source>
        <dbReference type="EMBL" id="ABX33705.1"/>
    </source>
</evidence>
<dbReference type="AlphaFoldDB" id="A9BS91"/>
<name>A9BS91_DELAS</name>
<comment type="similarity">
    <text evidence="1">Belongs to the heat shock protein 70 family.</text>
</comment>
<dbReference type="InterPro" id="IPR043129">
    <property type="entry name" value="ATPase_NBD"/>
</dbReference>
<proteinExistence type="inferred from homology"/>
<keyword evidence="2" id="KW-0547">Nucleotide-binding</keyword>
<dbReference type="GO" id="GO:0140662">
    <property type="term" value="F:ATP-dependent protein folding chaperone"/>
    <property type="evidence" value="ECO:0007669"/>
    <property type="project" value="InterPro"/>
</dbReference>
<dbReference type="Gene3D" id="3.30.420.40">
    <property type="match status" value="3"/>
</dbReference>
<dbReference type="SUPFAM" id="SSF53067">
    <property type="entry name" value="Actin-like ATPase domain"/>
    <property type="match status" value="2"/>
</dbReference>
<evidence type="ECO:0000256" key="1">
    <source>
        <dbReference type="ARBA" id="ARBA00007381"/>
    </source>
</evidence>
<dbReference type="Pfam" id="PF00012">
    <property type="entry name" value="HSP70"/>
    <property type="match status" value="1"/>
</dbReference>
<evidence type="ECO:0000313" key="5">
    <source>
        <dbReference type="Proteomes" id="UP000000784"/>
    </source>
</evidence>
<dbReference type="EMBL" id="CP000884">
    <property type="protein sequence ID" value="ABX33705.1"/>
    <property type="molecule type" value="Genomic_DNA"/>
</dbReference>
<reference evidence="4 5" key="1">
    <citation type="journal article" date="2004" name="Appl. Environ. Microbiol.">
        <title>Mineralization of individual congeners of linear alkylbenzenesulfonate by defined pairs of heterotrophic bacteria.</title>
        <authorList>
            <person name="Schleheck D."/>
            <person name="Knepper T.P."/>
            <person name="Fischer K."/>
            <person name="Cook A.M."/>
        </authorList>
    </citation>
    <scope>NUCLEOTIDE SEQUENCE [LARGE SCALE GENOMIC DNA]</scope>
    <source>
        <strain evidence="5">DSM 14801 / SPH-1</strain>
    </source>
</reference>
<gene>
    <name evidence="4" type="ordered locus">Daci_1060</name>
</gene>
<accession>A9BS91</accession>